<dbReference type="Pfam" id="PF19789">
    <property type="entry name" value="DUF6273"/>
    <property type="match status" value="1"/>
</dbReference>
<evidence type="ECO:0000313" key="2">
    <source>
        <dbReference type="EMBL" id="MBT1173883.1"/>
    </source>
</evidence>
<name>A0ABS5US92_9BIFI</name>
<feature type="domain" description="DUF6273" evidence="1">
    <location>
        <begin position="87"/>
        <end position="216"/>
    </location>
</feature>
<evidence type="ECO:0000313" key="3">
    <source>
        <dbReference type="Proteomes" id="UP000773064"/>
    </source>
</evidence>
<gene>
    <name evidence="2" type="ORF">JS528_11185</name>
</gene>
<proteinExistence type="predicted"/>
<evidence type="ECO:0000259" key="1">
    <source>
        <dbReference type="Pfam" id="PF19789"/>
    </source>
</evidence>
<comment type="caution">
    <text evidence="2">The sequence shown here is derived from an EMBL/GenBank/DDBJ whole genome shotgun (WGS) entry which is preliminary data.</text>
</comment>
<keyword evidence="3" id="KW-1185">Reference proteome</keyword>
<reference evidence="2 3" key="1">
    <citation type="journal article" date="2021" name="Environ. Microbiol.">
        <title>Genetic insights into the dark matter of the mammalian gut microbiota through targeted genome reconstruction.</title>
        <authorList>
            <person name="Lugli G.A."/>
            <person name="Alessandri G."/>
            <person name="Milani C."/>
            <person name="Viappiani A."/>
            <person name="Fontana F."/>
            <person name="Tarracchini C."/>
            <person name="Mancabelli L."/>
            <person name="Argentini C."/>
            <person name="Ruiz L."/>
            <person name="Margolles A."/>
            <person name="van Sinderen D."/>
            <person name="Turroni F."/>
            <person name="Ventura M."/>
        </authorList>
    </citation>
    <scope>NUCLEOTIDE SEQUENCE [LARGE SCALE GENOMIC DNA]</scope>
    <source>
        <strain evidence="2 3">MA2</strain>
    </source>
</reference>
<dbReference type="EMBL" id="JAFEJS010000019">
    <property type="protein sequence ID" value="MBT1173883.1"/>
    <property type="molecule type" value="Genomic_DNA"/>
</dbReference>
<dbReference type="Proteomes" id="UP000773064">
    <property type="component" value="Unassembled WGS sequence"/>
</dbReference>
<protein>
    <recommendedName>
        <fullName evidence="1">DUF6273 domain-containing protein</fullName>
    </recommendedName>
</protein>
<sequence>MDTVKALDALIRSALQCGARIDISLTPKNWAADDGATINASIPVTETEGRQTFTIGGRQIEYRLIPNGTVITCVPTVLWPDEVPFDKDGSNKWKESSLRYWLNHEFWLENMPDELKRTIVPTKHDGVEDLIWLPSEAEVFGTAIYSDRGLAKGEVQLFPDKASRRLKDTNGEKRWWWTCSARSGSANRVPNVSTDGAAYGSGARSTSGAALPCFNLAREGE</sequence>
<dbReference type="RefSeq" id="WP_214359117.1">
    <property type="nucleotide sequence ID" value="NZ_JAFEJS010000019.1"/>
</dbReference>
<organism evidence="2 3">
    <name type="scientific">Bifidobacterium santillanense</name>
    <dbReference type="NCBI Taxonomy" id="2809028"/>
    <lineage>
        <taxon>Bacteria</taxon>
        <taxon>Bacillati</taxon>
        <taxon>Actinomycetota</taxon>
        <taxon>Actinomycetes</taxon>
        <taxon>Bifidobacteriales</taxon>
        <taxon>Bifidobacteriaceae</taxon>
        <taxon>Bifidobacterium</taxon>
    </lineage>
</organism>
<dbReference type="InterPro" id="IPR046240">
    <property type="entry name" value="DUF6273"/>
</dbReference>
<accession>A0ABS5US92</accession>